<dbReference type="EMBL" id="CP045929">
    <property type="protein sequence ID" value="QGK71216.1"/>
    <property type="molecule type" value="Genomic_DNA"/>
</dbReference>
<accession>A0A5Q3QCZ0</accession>
<sequence length="456" mass="50104">MSGNLLPATERALFRRLAVEQSETRTPSVVAGVVRDSELIWTRGRGRVRGSEPTRNTQYRIGSITKTFVAALVLRLRDEGLIDLADQLDDYVPGTAVGDRSIADLLSHSSGLGAEPPGTWWERVPGVGAQEFVDCVDSDAMRAAPKHGFHYSNTGFGLLGELISRVRRRDWTEALELEILRPLEMTRTTLSPVVPHAEGWAVHPWADVVHPEPAEDAGAMAPAGQLWSTVDDIGRWLRFVMGDSGEVLHPDTVTEMRSPGSVSDGDEWLMGAGLGFQLWRHAGRRIAGHSGSMPGFVAMAMADPNDKTGVVFFANSTAGPRSSLATDLLDILEEHEPRIPEPWTPSLDVPPDWLPLTGQWFWGPTPYVLQILPDGLLDLSPWEGQGRSSRFRPGRDGTWVGLDGYYQGEPLRIGRDPQGEVTHLNLCTFIFTRTPYGRDAPVPGGSLDWMPAREVL</sequence>
<dbReference type="Pfam" id="PF00144">
    <property type="entry name" value="Beta-lactamase"/>
    <property type="match status" value="1"/>
</dbReference>
<dbReference type="KEGG" id="sace:GIY23_18320"/>
<dbReference type="InterPro" id="IPR056008">
    <property type="entry name" value="DUF7586"/>
</dbReference>
<evidence type="ECO:0000313" key="4">
    <source>
        <dbReference type="Proteomes" id="UP000371041"/>
    </source>
</evidence>
<keyword evidence="3" id="KW-0378">Hydrolase</keyword>
<evidence type="ECO:0000259" key="1">
    <source>
        <dbReference type="Pfam" id="PF00144"/>
    </source>
</evidence>
<dbReference type="Pfam" id="PF24491">
    <property type="entry name" value="DUF7586"/>
    <property type="match status" value="1"/>
</dbReference>
<gene>
    <name evidence="3" type="ORF">GIY23_18320</name>
</gene>
<dbReference type="PANTHER" id="PTHR46825">
    <property type="entry name" value="D-ALANYL-D-ALANINE-CARBOXYPEPTIDASE/ENDOPEPTIDASE AMPH"/>
    <property type="match status" value="1"/>
</dbReference>
<protein>
    <submittedName>
        <fullName evidence="3">Serine hydrolase</fullName>
    </submittedName>
</protein>
<feature type="domain" description="DUF7586" evidence="2">
    <location>
        <begin position="349"/>
        <end position="433"/>
    </location>
</feature>
<dbReference type="InterPro" id="IPR001466">
    <property type="entry name" value="Beta-lactam-related"/>
</dbReference>
<name>A0A5Q3QCZ0_9PSEU</name>
<dbReference type="PANTHER" id="PTHR46825:SF7">
    <property type="entry name" value="D-ALANYL-D-ALANINE CARBOXYPEPTIDASE"/>
    <property type="match status" value="1"/>
</dbReference>
<reference evidence="4" key="1">
    <citation type="submission" date="2019-11" db="EMBL/GenBank/DDBJ databases">
        <title>The complete genome sequence of Saccharopolyspora sp. E2A.</title>
        <authorList>
            <person name="Zhang G."/>
        </authorList>
    </citation>
    <scope>NUCLEOTIDE SEQUENCE [LARGE SCALE GENOMIC DNA]</scope>
    <source>
        <strain evidence="4">E2A</strain>
    </source>
</reference>
<dbReference type="InterPro" id="IPR012338">
    <property type="entry name" value="Beta-lactam/transpept-like"/>
</dbReference>
<dbReference type="AlphaFoldDB" id="A0A5Q3QCZ0"/>
<dbReference type="InterPro" id="IPR050491">
    <property type="entry name" value="AmpC-like"/>
</dbReference>
<dbReference type="RefSeq" id="WP_154077792.1">
    <property type="nucleotide sequence ID" value="NZ_CP045929.1"/>
</dbReference>
<keyword evidence="4" id="KW-1185">Reference proteome</keyword>
<dbReference type="Proteomes" id="UP000371041">
    <property type="component" value="Chromosome"/>
</dbReference>
<evidence type="ECO:0000313" key="3">
    <source>
        <dbReference type="EMBL" id="QGK71216.1"/>
    </source>
</evidence>
<evidence type="ECO:0000259" key="2">
    <source>
        <dbReference type="Pfam" id="PF24491"/>
    </source>
</evidence>
<dbReference type="Gene3D" id="3.40.710.10">
    <property type="entry name" value="DD-peptidase/beta-lactamase superfamily"/>
    <property type="match status" value="1"/>
</dbReference>
<dbReference type="SUPFAM" id="SSF56601">
    <property type="entry name" value="beta-lactamase/transpeptidase-like"/>
    <property type="match status" value="1"/>
</dbReference>
<organism evidence="3 4">
    <name type="scientific">Allosaccharopolyspora coralli</name>
    <dbReference type="NCBI Taxonomy" id="2665642"/>
    <lineage>
        <taxon>Bacteria</taxon>
        <taxon>Bacillati</taxon>
        <taxon>Actinomycetota</taxon>
        <taxon>Actinomycetes</taxon>
        <taxon>Pseudonocardiales</taxon>
        <taxon>Pseudonocardiaceae</taxon>
        <taxon>Allosaccharopolyspora</taxon>
    </lineage>
</organism>
<feature type="domain" description="Beta-lactamase-related" evidence="1">
    <location>
        <begin position="16"/>
        <end position="323"/>
    </location>
</feature>
<proteinExistence type="predicted"/>
<dbReference type="GO" id="GO:0016787">
    <property type="term" value="F:hydrolase activity"/>
    <property type="evidence" value="ECO:0007669"/>
    <property type="project" value="UniProtKB-KW"/>
</dbReference>